<dbReference type="AlphaFoldDB" id="A0A2Y9AJW6"/>
<evidence type="ECO:0000313" key="1">
    <source>
        <dbReference type="EMBL" id="SSA44804.1"/>
    </source>
</evidence>
<protein>
    <submittedName>
        <fullName evidence="1">Uncharacterized protein</fullName>
    </submittedName>
</protein>
<gene>
    <name evidence="1" type="ORF">SAMN05216184_11095</name>
</gene>
<reference evidence="1 2" key="1">
    <citation type="submission" date="2016-10" db="EMBL/GenBank/DDBJ databases">
        <authorList>
            <person name="Cai Z."/>
        </authorList>
    </citation>
    <scope>NUCLEOTIDE SEQUENCE [LARGE SCALE GENOMIC DNA]</scope>
    <source>
        <strain evidence="1 2">CGMCC 1.10826</strain>
    </source>
</reference>
<accession>A0A2Y9AJW6</accession>
<evidence type="ECO:0000313" key="2">
    <source>
        <dbReference type="Proteomes" id="UP000250222"/>
    </source>
</evidence>
<keyword evidence="2" id="KW-1185">Reference proteome</keyword>
<organism evidence="1 2">
    <name type="scientific">Georgenia satyanarayanai</name>
    <dbReference type="NCBI Taxonomy" id="860221"/>
    <lineage>
        <taxon>Bacteria</taxon>
        <taxon>Bacillati</taxon>
        <taxon>Actinomycetota</taxon>
        <taxon>Actinomycetes</taxon>
        <taxon>Micrococcales</taxon>
        <taxon>Bogoriellaceae</taxon>
        <taxon>Georgenia</taxon>
    </lineage>
</organism>
<dbReference type="Proteomes" id="UP000250222">
    <property type="component" value="Unassembled WGS sequence"/>
</dbReference>
<sequence length="273" mass="28319">MPELVLPHAVLGALWLPSVVAATPSSSGEGGDVVTTALSAVAGEDTHVVLRPDGEVRSLREMAGRLVGDHLTDVGAVLPAPGHVAGLPGVALLDAVDAGQCLLIRSEGGSWAVVPQVESFGSELEPGTLVRWVLHPFPFAERPVPTLLGLVGSLRQARQEIVRALVTAGDALEQLDLAGWRPDVAREAAHLLREDVSSALLPPGLSPARVEVLTRAARLLAVVQLALEDDGGAVVARQGAARAEVLRDLEHTARRALAAASVSHVSGGVSRPR</sequence>
<dbReference type="EMBL" id="UETB01000010">
    <property type="protein sequence ID" value="SSA44804.1"/>
    <property type="molecule type" value="Genomic_DNA"/>
</dbReference>
<proteinExistence type="predicted"/>
<dbReference type="OrthoDB" id="5144372at2"/>
<name>A0A2Y9AJW6_9MICO</name>
<dbReference type="RefSeq" id="WP_110853069.1">
    <property type="nucleotide sequence ID" value="NZ_QKLZ01000010.1"/>
</dbReference>